<protein>
    <submittedName>
        <fullName evidence="2">Uncharacterized protein</fullName>
    </submittedName>
</protein>
<proteinExistence type="predicted"/>
<accession>A0A6M3KXI4</accession>
<gene>
    <name evidence="2" type="ORF">MM415B03101_0007</name>
</gene>
<evidence type="ECO:0000313" key="2">
    <source>
        <dbReference type="EMBL" id="QJA86886.1"/>
    </source>
</evidence>
<dbReference type="EMBL" id="MT142666">
    <property type="protein sequence ID" value="QJA86886.1"/>
    <property type="molecule type" value="Genomic_DNA"/>
</dbReference>
<sequence length="264" mass="30325">MDLTTTYRKPVRKASIKRKAPVKPAEPVPEPDDVIVCQKDKLAIIGTAETLPQAPYEDPEFEVWAVAQCTTYPGFKRGDLLFELHPPDYWKDPNVLTRINAWPGKTVMQEKYPEVPGSLRYPKEAILQYRRYHTTSITYMLALAYHSYKTTGKPAHVAMFGVHMESREEYSEQRPCCEYWLARMEEAGMDIFLAGGAILRAPWLYGYENYDAICYKLRQRIEGLTAGMNIRAEEQHAAELKKHEQKGAVTEAEYWLREAQTGAL</sequence>
<feature type="compositionally biased region" description="Basic residues" evidence="1">
    <location>
        <begin position="9"/>
        <end position="21"/>
    </location>
</feature>
<organism evidence="2">
    <name type="scientific">viral metagenome</name>
    <dbReference type="NCBI Taxonomy" id="1070528"/>
    <lineage>
        <taxon>unclassified sequences</taxon>
        <taxon>metagenomes</taxon>
        <taxon>organismal metagenomes</taxon>
    </lineage>
</organism>
<evidence type="ECO:0000256" key="1">
    <source>
        <dbReference type="SAM" id="MobiDB-lite"/>
    </source>
</evidence>
<name>A0A6M3KXI4_9ZZZZ</name>
<dbReference type="AlphaFoldDB" id="A0A6M3KXI4"/>
<reference evidence="2" key="1">
    <citation type="submission" date="2020-03" db="EMBL/GenBank/DDBJ databases">
        <title>The deep terrestrial virosphere.</title>
        <authorList>
            <person name="Holmfeldt K."/>
            <person name="Nilsson E."/>
            <person name="Simone D."/>
            <person name="Lopez-Fernandez M."/>
            <person name="Wu X."/>
            <person name="de Brujin I."/>
            <person name="Lundin D."/>
            <person name="Andersson A."/>
            <person name="Bertilsson S."/>
            <person name="Dopson M."/>
        </authorList>
    </citation>
    <scope>NUCLEOTIDE SEQUENCE</scope>
    <source>
        <strain evidence="2">MM415B03101</strain>
    </source>
</reference>
<feature type="region of interest" description="Disordered" evidence="1">
    <location>
        <begin position="1"/>
        <end position="31"/>
    </location>
</feature>